<comment type="catalytic activity">
    <reaction evidence="9">
        <text>L-seryl-[protein] + ATP = O-phospho-L-seryl-[protein] + ADP + H(+)</text>
        <dbReference type="Rhea" id="RHEA:17989"/>
        <dbReference type="Rhea" id="RHEA-COMP:9863"/>
        <dbReference type="Rhea" id="RHEA-COMP:11604"/>
        <dbReference type="ChEBI" id="CHEBI:15378"/>
        <dbReference type="ChEBI" id="CHEBI:29999"/>
        <dbReference type="ChEBI" id="CHEBI:30616"/>
        <dbReference type="ChEBI" id="CHEBI:83421"/>
        <dbReference type="ChEBI" id="CHEBI:456216"/>
        <dbReference type="EC" id="2.7.11.1"/>
    </reaction>
</comment>
<dbReference type="InterPro" id="IPR011009">
    <property type="entry name" value="Kinase-like_dom_sf"/>
</dbReference>
<reference key="2">
    <citation type="submission" date="2011-08" db="EMBL/GenBank/DDBJ databases">
        <title>Genome sequence of Naumovozyma castellii.</title>
        <authorList>
            <person name="Gordon J.L."/>
            <person name="Armisen D."/>
            <person name="Proux-Wera E."/>
            <person name="OhEigeartaigh S.S."/>
            <person name="Byrne K.P."/>
            <person name="Wolfe K.H."/>
        </authorList>
    </citation>
    <scope>NUCLEOTIDE SEQUENCE</scope>
    <source>
        <strain>Type strain:CBS 4309</strain>
    </source>
</reference>
<dbReference type="KEGG" id="ncs:NCAS_0A07990"/>
<feature type="region of interest" description="Disordered" evidence="11">
    <location>
        <begin position="923"/>
        <end position="957"/>
    </location>
</feature>
<dbReference type="GO" id="GO:0005524">
    <property type="term" value="F:ATP binding"/>
    <property type="evidence" value="ECO:0007669"/>
    <property type="project" value="UniProtKB-UniRule"/>
</dbReference>
<evidence type="ECO:0000256" key="7">
    <source>
        <dbReference type="ARBA" id="ARBA00022840"/>
    </source>
</evidence>
<dbReference type="GO" id="GO:0000196">
    <property type="term" value="P:cell integrity MAPK cascade"/>
    <property type="evidence" value="ECO:0007669"/>
    <property type="project" value="EnsemblFungi"/>
</dbReference>
<dbReference type="CDD" id="cd05581">
    <property type="entry name" value="STKc_PDK1"/>
    <property type="match status" value="1"/>
</dbReference>
<protein>
    <recommendedName>
        <fullName evidence="2">non-specific serine/threonine protein kinase</fullName>
        <ecNumber evidence="2">2.7.11.1</ecNumber>
    </recommendedName>
</protein>
<dbReference type="InterPro" id="IPR039046">
    <property type="entry name" value="PDPK1"/>
</dbReference>
<dbReference type="FunCoup" id="G0V7A9">
    <property type="interactions" value="357"/>
</dbReference>
<evidence type="ECO:0000256" key="8">
    <source>
        <dbReference type="ARBA" id="ARBA00047899"/>
    </source>
</evidence>
<dbReference type="OrthoDB" id="347657at2759"/>
<dbReference type="GeneID" id="96900836"/>
<dbReference type="SMART" id="SM00220">
    <property type="entry name" value="S_TKc"/>
    <property type="match status" value="1"/>
</dbReference>
<sequence length="957" mass="107050">MSSRKRSPHDFIFKEELGHGSYSTVYKAIDKRNTKRIFAIKVCSKAHIIKESKVKYVTIEKNTLNLLAKAHHPGIVKLYYTFHDEENLYYVLDYLPGGELLSLLHKMKTFSEVWSKHFTVQLVDTLEFIHSQGVIHRDLKPENVLLDRDGKLMITDFGAAYTTTAGNNDANKSSSSFVGTAEYVSPELLLHNQCSFSSDVWALGCMIFQFVTGSPPFRGENELKTFEKIVALDYPWSSTNIHNNKFLNNINPLIINLVRKILVLEPKDRLSLKKIKQDPWFATVNWNDRNTIWKGIWQLQLPTPVNSSSSSSSTSSASVSIPEYSIPSTINTISTSTTPRSSAHQHLLPSRQLHVIDTSIRNIPITKQKRKKPTKIPNTTSSIVEWRKKLGISSNNNNNNHVLTNIDITDTEGLSIDTELSSSNFITNPPPPPPTQILRQHSQSSPPSYPNTSSNLTLEQVIDQIPTEYKQSPTKNKMGPTLMMNNNGISENQTQDHIIPSTPPVPPFFPHSSNRSPISTSVSMSTLDKYLNNADINKNRKLAKDSVINITNESVLKQDYVYIYTIPFKADGPAMCLDSYSQIDNDLITSLVSKYKTSLKSVNTLPCILMLGKNGDLSYVKNNSPTSPTASKNSELMVNVADSDLSMYDFEFDELARKGFLILERYRKKLWFISLPSIPILSSISPPSQTSYDPLVVNREKGWVDCFFKARQLIEEDEKRVVDKVKGIKLSPPAEKSKIPKGLDSTVTISNEKTNNASYKTNSTTTLKIATSTFPTKKEVPQAQLTSDTFPATNTSETTVAKNNGFVPPSKNLNNNNTNNIMKGKQQSLVSKRVTPIATKDRTVPTAQVSTSSRIKHPHYMIPPTLRVQAPGQGHSRSTSQPTSPVLSHKPLSPQLTYNKKYQMPSNMVVSSSRYEVIHTLNQGKTRNLSEPNVASSGASAAFKNLQQRRKDEALNK</sequence>
<dbReference type="Pfam" id="PF25347">
    <property type="entry name" value="PH_PKH3_C"/>
    <property type="match status" value="1"/>
</dbReference>
<comment type="catalytic activity">
    <reaction evidence="8">
        <text>L-threonyl-[protein] + ATP = O-phospho-L-threonyl-[protein] + ADP + H(+)</text>
        <dbReference type="Rhea" id="RHEA:46608"/>
        <dbReference type="Rhea" id="RHEA-COMP:11060"/>
        <dbReference type="Rhea" id="RHEA-COMP:11605"/>
        <dbReference type="ChEBI" id="CHEBI:15378"/>
        <dbReference type="ChEBI" id="CHEBI:30013"/>
        <dbReference type="ChEBI" id="CHEBI:30616"/>
        <dbReference type="ChEBI" id="CHEBI:61977"/>
        <dbReference type="ChEBI" id="CHEBI:456216"/>
        <dbReference type="EC" id="2.7.11.1"/>
    </reaction>
</comment>
<dbReference type="FunFam" id="3.30.200.20:FF:000042">
    <property type="entry name" value="Aurora kinase A"/>
    <property type="match status" value="1"/>
</dbReference>
<dbReference type="PROSITE" id="PS00107">
    <property type="entry name" value="PROTEIN_KINASE_ATP"/>
    <property type="match status" value="1"/>
</dbReference>
<dbReference type="InParanoid" id="G0V7A9"/>
<evidence type="ECO:0000256" key="11">
    <source>
        <dbReference type="SAM" id="MobiDB-lite"/>
    </source>
</evidence>
<dbReference type="EMBL" id="HE576752">
    <property type="protein sequence ID" value="CCC67357.1"/>
    <property type="molecule type" value="Genomic_DNA"/>
</dbReference>
<dbReference type="RefSeq" id="XP_003673738.1">
    <property type="nucleotide sequence ID" value="XM_003673690.1"/>
</dbReference>
<comment type="similarity">
    <text evidence="1">Belongs to the protein kinase superfamily. AGC Ser/Thr protein kinase family. PDPK1 subfamily.</text>
</comment>
<dbReference type="Proteomes" id="UP000001640">
    <property type="component" value="Chromosome 1"/>
</dbReference>
<dbReference type="eggNOG" id="KOG0592">
    <property type="taxonomic scope" value="Eukaryota"/>
</dbReference>
<dbReference type="InterPro" id="IPR050236">
    <property type="entry name" value="Ser_Thr_kinase_AGC"/>
</dbReference>
<gene>
    <name evidence="13" type="primary">NCAS0A07990</name>
    <name evidence="13" type="ordered locus">NCAS_0A07990</name>
</gene>
<dbReference type="Pfam" id="PF00069">
    <property type="entry name" value="Pkinase"/>
    <property type="match status" value="1"/>
</dbReference>
<evidence type="ECO:0000313" key="14">
    <source>
        <dbReference type="Proteomes" id="UP000001640"/>
    </source>
</evidence>
<dbReference type="PANTHER" id="PTHR24356:SF405">
    <property type="entry name" value="SERINE_THREONINE-PROTEIN KINASE PKH3"/>
    <property type="match status" value="1"/>
</dbReference>
<dbReference type="InterPro" id="IPR000719">
    <property type="entry name" value="Prot_kinase_dom"/>
</dbReference>
<dbReference type="FunFam" id="1.10.510.10:FF:000534">
    <property type="entry name" value="Serine/threonine-protein kinase PKH2"/>
    <property type="match status" value="1"/>
</dbReference>
<keyword evidence="14" id="KW-1185">Reference proteome</keyword>
<keyword evidence="7 10" id="KW-0067">ATP-binding</keyword>
<evidence type="ECO:0000256" key="5">
    <source>
        <dbReference type="ARBA" id="ARBA00022741"/>
    </source>
</evidence>
<dbReference type="InterPro" id="IPR057614">
    <property type="entry name" value="PH_PKH3_C"/>
</dbReference>
<dbReference type="EC" id="2.7.11.1" evidence="2"/>
<evidence type="ECO:0000256" key="2">
    <source>
        <dbReference type="ARBA" id="ARBA00012513"/>
    </source>
</evidence>
<dbReference type="PANTHER" id="PTHR24356">
    <property type="entry name" value="SERINE/THREONINE-PROTEIN KINASE"/>
    <property type="match status" value="1"/>
</dbReference>
<dbReference type="PROSITE" id="PS50011">
    <property type="entry name" value="PROTEIN_KINASE_DOM"/>
    <property type="match status" value="1"/>
</dbReference>
<evidence type="ECO:0000256" key="3">
    <source>
        <dbReference type="ARBA" id="ARBA00022527"/>
    </source>
</evidence>
<feature type="domain" description="Protein kinase" evidence="12">
    <location>
        <begin position="11"/>
        <end position="281"/>
    </location>
</feature>
<feature type="region of interest" description="Disordered" evidence="11">
    <location>
        <begin position="869"/>
        <end position="894"/>
    </location>
</feature>
<keyword evidence="6" id="KW-0418">Kinase</keyword>
<reference evidence="13 14" key="1">
    <citation type="journal article" date="2011" name="Proc. Natl. Acad. Sci. U.S.A.">
        <title>Evolutionary erosion of yeast sex chromosomes by mating-type switching accidents.</title>
        <authorList>
            <person name="Gordon J.L."/>
            <person name="Armisen D."/>
            <person name="Proux-Wera E."/>
            <person name="Oheigeartaigh S.S."/>
            <person name="Byrne K.P."/>
            <person name="Wolfe K.H."/>
        </authorList>
    </citation>
    <scope>NUCLEOTIDE SEQUENCE [LARGE SCALE GENOMIC DNA]</scope>
    <source>
        <strain evidence="14">ATCC 76901 / BCRC 22586 / CBS 4309 / NBRC 1992 / NRRL Y-12630</strain>
    </source>
</reference>
<feature type="region of interest" description="Disordered" evidence="11">
    <location>
        <begin position="359"/>
        <end position="380"/>
    </location>
</feature>
<feature type="compositionally biased region" description="Polar residues" evidence="11">
    <location>
        <begin position="923"/>
        <end position="939"/>
    </location>
</feature>
<evidence type="ECO:0000256" key="6">
    <source>
        <dbReference type="ARBA" id="ARBA00022777"/>
    </source>
</evidence>
<organism evidence="13 14">
    <name type="scientific">Naumovozyma castellii</name>
    <name type="common">Yeast</name>
    <name type="synonym">Saccharomyces castellii</name>
    <dbReference type="NCBI Taxonomy" id="27288"/>
    <lineage>
        <taxon>Eukaryota</taxon>
        <taxon>Fungi</taxon>
        <taxon>Dikarya</taxon>
        <taxon>Ascomycota</taxon>
        <taxon>Saccharomycotina</taxon>
        <taxon>Saccharomycetes</taxon>
        <taxon>Saccharomycetales</taxon>
        <taxon>Saccharomycetaceae</taxon>
        <taxon>Naumovozyma</taxon>
    </lineage>
</organism>
<dbReference type="Gene3D" id="3.30.200.20">
    <property type="entry name" value="Phosphorylase Kinase, domain 1"/>
    <property type="match status" value="1"/>
</dbReference>
<keyword evidence="3" id="KW-0723">Serine/threonine-protein kinase</keyword>
<dbReference type="Gene3D" id="1.10.510.10">
    <property type="entry name" value="Transferase(Phosphotransferase) domain 1"/>
    <property type="match status" value="1"/>
</dbReference>
<evidence type="ECO:0000259" key="12">
    <source>
        <dbReference type="PROSITE" id="PS50011"/>
    </source>
</evidence>
<feature type="region of interest" description="Disordered" evidence="11">
    <location>
        <begin position="421"/>
        <end position="454"/>
    </location>
</feature>
<dbReference type="InterPro" id="IPR008271">
    <property type="entry name" value="Ser/Thr_kinase_AS"/>
</dbReference>
<dbReference type="HOGENOM" id="CLU_008400_0_0_1"/>
<name>G0V7A9_NAUCA</name>
<proteinExistence type="inferred from homology"/>
<dbReference type="GO" id="GO:0004674">
    <property type="term" value="F:protein serine/threonine kinase activity"/>
    <property type="evidence" value="ECO:0007669"/>
    <property type="project" value="UniProtKB-KW"/>
</dbReference>
<evidence type="ECO:0000256" key="4">
    <source>
        <dbReference type="ARBA" id="ARBA00022679"/>
    </source>
</evidence>
<evidence type="ECO:0000313" key="13">
    <source>
        <dbReference type="EMBL" id="CCC67357.1"/>
    </source>
</evidence>
<feature type="compositionally biased region" description="Polar residues" evidence="11">
    <location>
        <begin position="875"/>
        <end position="886"/>
    </location>
</feature>
<evidence type="ECO:0000256" key="10">
    <source>
        <dbReference type="PROSITE-ProRule" id="PRU10141"/>
    </source>
</evidence>
<evidence type="ECO:0000256" key="9">
    <source>
        <dbReference type="ARBA" id="ARBA00048679"/>
    </source>
</evidence>
<evidence type="ECO:0000256" key="1">
    <source>
        <dbReference type="ARBA" id="ARBA00010006"/>
    </source>
</evidence>
<keyword evidence="5 10" id="KW-0547">Nucleotide-binding</keyword>
<keyword evidence="4" id="KW-0808">Transferase</keyword>
<feature type="compositionally biased region" description="Low complexity" evidence="11">
    <location>
        <begin position="442"/>
        <end position="454"/>
    </location>
</feature>
<dbReference type="InterPro" id="IPR017441">
    <property type="entry name" value="Protein_kinase_ATP_BS"/>
</dbReference>
<dbReference type="SUPFAM" id="SSF56112">
    <property type="entry name" value="Protein kinase-like (PK-like)"/>
    <property type="match status" value="1"/>
</dbReference>
<accession>G0V7A9</accession>
<dbReference type="OMA" id="CSKRHII"/>
<dbReference type="PROSITE" id="PS00108">
    <property type="entry name" value="PROTEIN_KINASE_ST"/>
    <property type="match status" value="1"/>
</dbReference>
<feature type="binding site" evidence="10">
    <location>
        <position position="41"/>
    </location>
    <ligand>
        <name>ATP</name>
        <dbReference type="ChEBI" id="CHEBI:30616"/>
    </ligand>
</feature>
<dbReference type="AlphaFoldDB" id="G0V7A9"/>
<dbReference type="STRING" id="1064592.G0V7A9"/>